<dbReference type="Pfam" id="PF13621">
    <property type="entry name" value="Cupin_8"/>
    <property type="match status" value="1"/>
</dbReference>
<dbReference type="InterPro" id="IPR041667">
    <property type="entry name" value="Cupin_8"/>
</dbReference>
<dbReference type="GO" id="GO:0000987">
    <property type="term" value="F:cis-regulatory region sequence-specific DNA binding"/>
    <property type="evidence" value="ECO:0007669"/>
    <property type="project" value="TreeGrafter"/>
</dbReference>
<dbReference type="OrthoDB" id="424465at2759"/>
<evidence type="ECO:0000313" key="4">
    <source>
        <dbReference type="Proteomes" id="UP000095358"/>
    </source>
</evidence>
<comment type="caution">
    <text evidence="3">The sequence shown here is derived from an EMBL/GenBank/DDBJ whole genome shotgun (WGS) entry which is preliminary data.</text>
</comment>
<feature type="region of interest" description="Disordered" evidence="1">
    <location>
        <begin position="1"/>
        <end position="20"/>
    </location>
</feature>
<dbReference type="AlphaFoldDB" id="A0A1E5RJB6"/>
<dbReference type="EMBL" id="LPNN01000005">
    <property type="protein sequence ID" value="OEJ87008.1"/>
    <property type="molecule type" value="Genomic_DNA"/>
</dbReference>
<dbReference type="InterPro" id="IPR003347">
    <property type="entry name" value="JmjC_dom"/>
</dbReference>
<keyword evidence="4" id="KW-1185">Reference proteome</keyword>
<dbReference type="Proteomes" id="UP000095358">
    <property type="component" value="Unassembled WGS sequence"/>
</dbReference>
<dbReference type="PROSITE" id="PS51184">
    <property type="entry name" value="JMJC"/>
    <property type="match status" value="1"/>
</dbReference>
<organism evidence="3 4">
    <name type="scientific">Hanseniaspora uvarum</name>
    <name type="common">Yeast</name>
    <name type="synonym">Kloeckera apiculata</name>
    <dbReference type="NCBI Taxonomy" id="29833"/>
    <lineage>
        <taxon>Eukaryota</taxon>
        <taxon>Fungi</taxon>
        <taxon>Dikarya</taxon>
        <taxon>Ascomycota</taxon>
        <taxon>Saccharomycotina</taxon>
        <taxon>Saccharomycetes</taxon>
        <taxon>Saccharomycodales</taxon>
        <taxon>Saccharomycodaceae</taxon>
        <taxon>Hanseniaspora</taxon>
    </lineage>
</organism>
<gene>
    <name evidence="3" type="ORF">AWRI3580_g2608</name>
</gene>
<reference evidence="4" key="1">
    <citation type="journal article" date="2016" name="Genome Announc.">
        <title>Genome sequences of three species of Hanseniaspora isolated from spontaneous wine fermentations.</title>
        <authorList>
            <person name="Sternes P.R."/>
            <person name="Lee D."/>
            <person name="Kutyna D.R."/>
            <person name="Borneman A.R."/>
        </authorList>
    </citation>
    <scope>NUCLEOTIDE SEQUENCE [LARGE SCALE GENOMIC DNA]</scope>
    <source>
        <strain evidence="4">AWRI3580</strain>
    </source>
</reference>
<feature type="domain" description="JmjC" evidence="2">
    <location>
        <begin position="310"/>
        <end position="478"/>
    </location>
</feature>
<dbReference type="PANTHER" id="PTHR12480">
    <property type="entry name" value="ARGININE DEMETHYLASE AND LYSYL-HYDROXYLASE JMJD"/>
    <property type="match status" value="1"/>
</dbReference>
<dbReference type="SMART" id="SM00558">
    <property type="entry name" value="JmjC"/>
    <property type="match status" value="1"/>
</dbReference>
<name>A0A1E5RJB6_HANUV</name>
<protein>
    <submittedName>
        <fullName evidence="3">F-box protein</fullName>
    </submittedName>
</protein>
<dbReference type="PANTHER" id="PTHR12480:SF21">
    <property type="entry name" value="JMJC DOMAIN-CONTAINING PROTEIN 8"/>
    <property type="match status" value="1"/>
</dbReference>
<dbReference type="InterPro" id="IPR050910">
    <property type="entry name" value="JMJD6_ArgDemeth/LysHydrox"/>
</dbReference>
<dbReference type="SUPFAM" id="SSF51197">
    <property type="entry name" value="Clavaminate synthase-like"/>
    <property type="match status" value="1"/>
</dbReference>
<evidence type="ECO:0000259" key="2">
    <source>
        <dbReference type="PROSITE" id="PS51184"/>
    </source>
</evidence>
<accession>A0A1E5RJB6</accession>
<dbReference type="STRING" id="29833.A0A1E5RJB6"/>
<evidence type="ECO:0000313" key="3">
    <source>
        <dbReference type="EMBL" id="OEJ87008.1"/>
    </source>
</evidence>
<sequence>MSDTSVLKKQKLNDKGSSPNDSLKIDLSSFRANTNTFLSTTKHPLGILPDGNYLMSIRGSNEKKIKHAEDVQKNLGHLSMWSYEQIIEFVKNYVDDPQTLKSLQHSSRLMYGLLFEDDIWKNCYTKEYGKLEEEQKSKEIKNTIVPFKELGASDTWRGTWRKTLLNVPEEEEEAMIKSQELIFSDFIFRPYQNRHINYKKTFKKILELEKTNFENCNNGNLLFSIDRFVEDEFYKENNFATKFHNKPFILQNTLACKPKRINKIEDLLETFTPESKFRQEVVEWSLKEYFKYYHANKDESPLYLFDCNKDLLSKLKEYFVKPNYSELDFFNLFEETRPDHLWIIAGPGNTGSTFHKDPNSTSAWNQLLSGLKLWIMLPPDVSPPGVIADSEEENVTAPLSLSEWVNAGFFNDCLKLCEKNTSEKQYCLIGCTYPGETIYVPSNWWHSVINIEASVAMTGNFVPKENLHRVLNFFKNRKLQISGFHLKNLIVSMADFHSKNLNAYKATTENMDAIIGRFVNFFESGKSVSLLKDIDDEDCGVLEDEFNSILNEIPIYEYFVLLIDSDPKLGLHLQDSMKKLQELEKQQNSGQQAKVRESEMWAKLIQHIEVAQKGANSGFAFNFADESSDDD</sequence>
<dbReference type="GO" id="GO:0005634">
    <property type="term" value="C:nucleus"/>
    <property type="evidence" value="ECO:0007669"/>
    <property type="project" value="TreeGrafter"/>
</dbReference>
<proteinExistence type="predicted"/>
<evidence type="ECO:0000256" key="1">
    <source>
        <dbReference type="SAM" id="MobiDB-lite"/>
    </source>
</evidence>
<dbReference type="Gene3D" id="2.60.120.650">
    <property type="entry name" value="Cupin"/>
    <property type="match status" value="1"/>
</dbReference>
<dbReference type="VEuPathDB" id="FungiDB:AWRI3580_g2608"/>